<dbReference type="AlphaFoldDB" id="E3HYB8"/>
<dbReference type="EMBL" id="CP002289">
    <property type="protein sequence ID" value="ADP20072.1"/>
    <property type="molecule type" value="Genomic_DNA"/>
</dbReference>
<reference evidence="2" key="1">
    <citation type="journal article" date="2011" name="J. Bacteriol.">
        <title>Complete genome sequence of the haloaromatic acid-degrading bacterium Achromobacter xylosoxidans A8.</title>
        <authorList>
            <person name="Strnad H."/>
            <person name="Ridl J."/>
            <person name="Paces J."/>
            <person name="Kolar M."/>
            <person name="Vlcek C."/>
            <person name="Paces V."/>
        </authorList>
    </citation>
    <scope>NUCLEOTIDE SEQUENCE [LARGE SCALE GENOMIC DNA]</scope>
    <source>
        <strain evidence="2">A8</strain>
        <plasmid evidence="2">pA82</plasmid>
    </source>
</reference>
<dbReference type="HOGENOM" id="CLU_1615416_0_0_4"/>
<evidence type="ECO:0000313" key="2">
    <source>
        <dbReference type="Proteomes" id="UP000006876"/>
    </source>
</evidence>
<gene>
    <name evidence="1" type="ordered locus">AXYL_06790</name>
</gene>
<keyword evidence="1" id="KW-0614">Plasmid</keyword>
<protein>
    <submittedName>
        <fullName evidence="1">Uncharacterized protein</fullName>
    </submittedName>
</protein>
<geneLocation type="plasmid" evidence="1 2">
    <name>pA82</name>
</geneLocation>
<dbReference type="Proteomes" id="UP000006876">
    <property type="component" value="Plasmid pA82"/>
</dbReference>
<sequence>MQRTWSTFMTAPLPVSPLTPKAVFLAALAAGRTVPEDETHVIFANCIVEQIYKLGYQLSAADGFKQPERVSSELAARDACATFRPLQGHSLAQTQPLHPPAFVSIDVETLGEVWRACLEAVAQRVVGMDPAGFTPTSCASALLALVRTSNLARMTCTDRIEVAQ</sequence>
<organism evidence="1 2">
    <name type="scientific">Achromobacter xylosoxidans (strain A8)</name>
    <dbReference type="NCBI Taxonomy" id="762376"/>
    <lineage>
        <taxon>Bacteria</taxon>
        <taxon>Pseudomonadati</taxon>
        <taxon>Pseudomonadota</taxon>
        <taxon>Betaproteobacteria</taxon>
        <taxon>Burkholderiales</taxon>
        <taxon>Alcaligenaceae</taxon>
        <taxon>Achromobacter</taxon>
    </lineage>
</organism>
<name>E3HYB8_ACHXA</name>
<proteinExistence type="predicted"/>
<evidence type="ECO:0000313" key="1">
    <source>
        <dbReference type="EMBL" id="ADP20072.1"/>
    </source>
</evidence>
<dbReference type="KEGG" id="axy:AXYL_06790"/>
<accession>E3HYB8</accession>